<comment type="caution">
    <text evidence="2">The sequence shown here is derived from an EMBL/GenBank/DDBJ whole genome shotgun (WGS) entry which is preliminary data.</text>
</comment>
<keyword evidence="3" id="KW-1185">Reference proteome</keyword>
<feature type="region of interest" description="Disordered" evidence="1">
    <location>
        <begin position="1"/>
        <end position="39"/>
    </location>
</feature>
<evidence type="ECO:0000313" key="3">
    <source>
        <dbReference type="Proteomes" id="UP000095767"/>
    </source>
</evidence>
<evidence type="ECO:0000256" key="1">
    <source>
        <dbReference type="SAM" id="MobiDB-lite"/>
    </source>
</evidence>
<sequence length="152" mass="17397">MSQPADQELSSSPPSPQPRSHSRKGKAKQVPQRGPSYTSAEDKVLTSAFLNVTRDPIVGANQPSSTYWQRVSTYYHENLPNCRPRTNVSLTHRWSYIANHCSRFTSYMAEQNRHIESGKTEEDRVRNYAMLENVLLCTMLCLFLQMICIAEE</sequence>
<evidence type="ECO:0008006" key="4">
    <source>
        <dbReference type="Google" id="ProtNLM"/>
    </source>
</evidence>
<dbReference type="PANTHER" id="PTHR45125">
    <property type="entry name" value="F21J9.4-RELATED"/>
    <property type="match status" value="1"/>
</dbReference>
<dbReference type="PANTHER" id="PTHR45125:SF40">
    <property type="entry name" value="OS06G0117800 PROTEIN"/>
    <property type="match status" value="1"/>
</dbReference>
<dbReference type="AlphaFoldDB" id="A0A1E5V731"/>
<dbReference type="Proteomes" id="UP000095767">
    <property type="component" value="Unassembled WGS sequence"/>
</dbReference>
<name>A0A1E5V731_9POAL</name>
<dbReference type="EMBL" id="LWDX02049191">
    <property type="protein sequence ID" value="OEL20931.1"/>
    <property type="molecule type" value="Genomic_DNA"/>
</dbReference>
<accession>A0A1E5V731</accession>
<protein>
    <recommendedName>
        <fullName evidence="4">No apical meristem-associated C-terminal domain-containing protein</fullName>
    </recommendedName>
</protein>
<dbReference type="STRING" id="888268.A0A1E5V731"/>
<proteinExistence type="predicted"/>
<gene>
    <name evidence="2" type="ORF">BAE44_0018050</name>
</gene>
<evidence type="ECO:0000313" key="2">
    <source>
        <dbReference type="EMBL" id="OEL20931.1"/>
    </source>
</evidence>
<dbReference type="OrthoDB" id="686919at2759"/>
<reference evidence="2 3" key="1">
    <citation type="submission" date="2016-09" db="EMBL/GenBank/DDBJ databases">
        <title>The draft genome of Dichanthelium oligosanthes: A C3 panicoid grass species.</title>
        <authorList>
            <person name="Studer A.J."/>
            <person name="Schnable J.C."/>
            <person name="Brutnell T.P."/>
        </authorList>
    </citation>
    <scope>NUCLEOTIDE SEQUENCE [LARGE SCALE GENOMIC DNA]</scope>
    <source>
        <strain evidence="3">cv. Kellogg 1175</strain>
        <tissue evidence="2">Leaf</tissue>
    </source>
</reference>
<organism evidence="2 3">
    <name type="scientific">Dichanthelium oligosanthes</name>
    <dbReference type="NCBI Taxonomy" id="888268"/>
    <lineage>
        <taxon>Eukaryota</taxon>
        <taxon>Viridiplantae</taxon>
        <taxon>Streptophyta</taxon>
        <taxon>Embryophyta</taxon>
        <taxon>Tracheophyta</taxon>
        <taxon>Spermatophyta</taxon>
        <taxon>Magnoliopsida</taxon>
        <taxon>Liliopsida</taxon>
        <taxon>Poales</taxon>
        <taxon>Poaceae</taxon>
        <taxon>PACMAD clade</taxon>
        <taxon>Panicoideae</taxon>
        <taxon>Panicodae</taxon>
        <taxon>Paniceae</taxon>
        <taxon>Dichantheliinae</taxon>
        <taxon>Dichanthelium</taxon>
    </lineage>
</organism>